<keyword evidence="10" id="KW-0472">Membrane</keyword>
<dbReference type="AlphaFoldDB" id="A0A8J9UNA1"/>
<keyword evidence="11" id="KW-0325">Glycoprotein</keyword>
<comment type="similarity">
    <text evidence="3 12">Belongs to the glycosyltransferase 10 family.</text>
</comment>
<keyword evidence="6 12" id="KW-0812">Transmembrane</keyword>
<evidence type="ECO:0000259" key="13">
    <source>
        <dbReference type="Pfam" id="PF00852"/>
    </source>
</evidence>
<keyword evidence="5 12" id="KW-0808">Transferase</keyword>
<keyword evidence="4 12" id="KW-0328">Glycosyltransferase</keyword>
<evidence type="ECO:0000256" key="8">
    <source>
        <dbReference type="ARBA" id="ARBA00022989"/>
    </source>
</evidence>
<comment type="subcellular location">
    <subcellularLocation>
        <location evidence="1 12">Golgi apparatus</location>
        <location evidence="1 12">Golgi stack membrane</location>
        <topology evidence="1 12">Single-pass type II membrane protein</topology>
    </subcellularLocation>
</comment>
<dbReference type="PANTHER" id="PTHR48438:SF1">
    <property type="entry name" value="ALPHA-(1,3)-FUCOSYLTRANSFERASE C-RELATED"/>
    <property type="match status" value="1"/>
</dbReference>
<comment type="pathway">
    <text evidence="2">Protein modification; protein glycosylation.</text>
</comment>
<dbReference type="InterPro" id="IPR001503">
    <property type="entry name" value="Glyco_trans_10"/>
</dbReference>
<sequence>MAENKSKSDLKYILQWTSPKNVPFVYMGVGQQGFITRNCTYINCFVTADQSHLSDLTKFDAIVFAGPEARFLHVNRDLPNKRALHQKYVYTSIESADNYPVCSYYYDGFYNWTWTYRLDSDSMWGYMAIRDSEKKVIGPKRVMHWMKLEDMEPVSEEIKKKLNNKKKAVAWFVSNCDTRSGREIFAHYLNMSLKKYNLTIDIYGECSLKTCHKEKDNCNKMIEDKYYFYLSFENSFAEDYVTEKVLHGLKNYAIPIVYGGANYTRFMPDGIYLNARELGPAKLARKINELIKNPDLYAEYFKWQNHYSYHYRFESIETDDYCAFCALLNNENAVKRTTIYNNFRHWWDPPNRCI</sequence>
<keyword evidence="9 12" id="KW-0333">Golgi apparatus</keyword>
<organism evidence="15 16">
    <name type="scientific">Brenthis ino</name>
    <name type="common">lesser marbled fritillary</name>
    <dbReference type="NCBI Taxonomy" id="405034"/>
    <lineage>
        <taxon>Eukaryota</taxon>
        <taxon>Metazoa</taxon>
        <taxon>Ecdysozoa</taxon>
        <taxon>Arthropoda</taxon>
        <taxon>Hexapoda</taxon>
        <taxon>Insecta</taxon>
        <taxon>Pterygota</taxon>
        <taxon>Neoptera</taxon>
        <taxon>Endopterygota</taxon>
        <taxon>Lepidoptera</taxon>
        <taxon>Glossata</taxon>
        <taxon>Ditrysia</taxon>
        <taxon>Papilionoidea</taxon>
        <taxon>Nymphalidae</taxon>
        <taxon>Heliconiinae</taxon>
        <taxon>Argynnini</taxon>
        <taxon>Brenthis</taxon>
    </lineage>
</organism>
<proteinExistence type="inferred from homology"/>
<dbReference type="GO" id="GO:0008417">
    <property type="term" value="F:fucosyltransferase activity"/>
    <property type="evidence" value="ECO:0007669"/>
    <property type="project" value="InterPro"/>
</dbReference>
<dbReference type="Gene3D" id="3.40.50.11660">
    <property type="entry name" value="Glycosyl transferase family 10, C-terminal domain"/>
    <property type="match status" value="1"/>
</dbReference>
<evidence type="ECO:0000256" key="4">
    <source>
        <dbReference type="ARBA" id="ARBA00022676"/>
    </source>
</evidence>
<dbReference type="InterPro" id="IPR055270">
    <property type="entry name" value="Glyco_tran_10_C"/>
</dbReference>
<dbReference type="InterPro" id="IPR031481">
    <property type="entry name" value="Glyco_tran_10_N"/>
</dbReference>
<evidence type="ECO:0000256" key="1">
    <source>
        <dbReference type="ARBA" id="ARBA00004447"/>
    </source>
</evidence>
<keyword evidence="8" id="KW-1133">Transmembrane helix</keyword>
<dbReference type="SUPFAM" id="SSF53756">
    <property type="entry name" value="UDP-Glycosyltransferase/glycogen phosphorylase"/>
    <property type="match status" value="1"/>
</dbReference>
<dbReference type="OrthoDB" id="427096at2759"/>
<evidence type="ECO:0000256" key="9">
    <source>
        <dbReference type="ARBA" id="ARBA00023034"/>
    </source>
</evidence>
<evidence type="ECO:0000256" key="12">
    <source>
        <dbReference type="RuleBase" id="RU003832"/>
    </source>
</evidence>
<evidence type="ECO:0000256" key="11">
    <source>
        <dbReference type="ARBA" id="ARBA00023180"/>
    </source>
</evidence>
<evidence type="ECO:0000256" key="7">
    <source>
        <dbReference type="ARBA" id="ARBA00022968"/>
    </source>
</evidence>
<dbReference type="EC" id="2.4.1.-" evidence="12"/>
<feature type="non-terminal residue" evidence="15">
    <location>
        <position position="354"/>
    </location>
</feature>
<dbReference type="PANTHER" id="PTHR48438">
    <property type="entry name" value="ALPHA-(1,3)-FUCOSYLTRANSFERASE C-RELATED"/>
    <property type="match status" value="1"/>
</dbReference>
<dbReference type="UniPathway" id="UPA00378"/>
<keyword evidence="7" id="KW-0735">Signal-anchor</keyword>
<keyword evidence="16" id="KW-1185">Reference proteome</keyword>
<evidence type="ECO:0000256" key="5">
    <source>
        <dbReference type="ARBA" id="ARBA00022679"/>
    </source>
</evidence>
<evidence type="ECO:0000313" key="15">
    <source>
        <dbReference type="EMBL" id="CAH0723258.1"/>
    </source>
</evidence>
<gene>
    <name evidence="15" type="ORF">BINO364_LOCUS9113</name>
</gene>
<dbReference type="Proteomes" id="UP000838878">
    <property type="component" value="Chromosome 3"/>
</dbReference>
<name>A0A8J9UNA1_9NEOP</name>
<dbReference type="GO" id="GO:0032580">
    <property type="term" value="C:Golgi cisterna membrane"/>
    <property type="evidence" value="ECO:0007669"/>
    <property type="project" value="UniProtKB-SubCell"/>
</dbReference>
<dbReference type="Pfam" id="PF00852">
    <property type="entry name" value="Glyco_transf_10"/>
    <property type="match status" value="1"/>
</dbReference>
<evidence type="ECO:0000256" key="2">
    <source>
        <dbReference type="ARBA" id="ARBA00004922"/>
    </source>
</evidence>
<dbReference type="Pfam" id="PF17039">
    <property type="entry name" value="Glyco_tran_10_N"/>
    <property type="match status" value="1"/>
</dbReference>
<evidence type="ECO:0000313" key="16">
    <source>
        <dbReference type="Proteomes" id="UP000838878"/>
    </source>
</evidence>
<evidence type="ECO:0000256" key="3">
    <source>
        <dbReference type="ARBA" id="ARBA00008919"/>
    </source>
</evidence>
<protein>
    <recommendedName>
        <fullName evidence="12">Fucosyltransferase</fullName>
        <ecNumber evidence="12">2.4.1.-</ecNumber>
    </recommendedName>
</protein>
<reference evidence="15" key="1">
    <citation type="submission" date="2021-12" db="EMBL/GenBank/DDBJ databases">
        <authorList>
            <person name="Martin H S."/>
        </authorList>
    </citation>
    <scope>NUCLEOTIDE SEQUENCE</scope>
</reference>
<evidence type="ECO:0000256" key="10">
    <source>
        <dbReference type="ARBA" id="ARBA00023136"/>
    </source>
</evidence>
<dbReference type="EMBL" id="OV170223">
    <property type="protein sequence ID" value="CAH0723258.1"/>
    <property type="molecule type" value="Genomic_DNA"/>
</dbReference>
<feature type="domain" description="Fucosyltransferase N-terminal" evidence="14">
    <location>
        <begin position="11"/>
        <end position="126"/>
    </location>
</feature>
<accession>A0A8J9UNA1</accession>
<feature type="domain" description="Fucosyltransferase C-terminal" evidence="13">
    <location>
        <begin position="163"/>
        <end position="346"/>
    </location>
</feature>
<evidence type="ECO:0000259" key="14">
    <source>
        <dbReference type="Pfam" id="PF17039"/>
    </source>
</evidence>
<dbReference type="InterPro" id="IPR038577">
    <property type="entry name" value="GT10-like_C_sf"/>
</dbReference>
<evidence type="ECO:0000256" key="6">
    <source>
        <dbReference type="ARBA" id="ARBA00022692"/>
    </source>
</evidence>